<sequence length="764" mass="82984">MRRTGSCFVYCAPCACARARTRSSGAHAVGWTVRAGVSTAVVIVHGHGRRVLLRQHAAAVGEAGRSARDQDGEDTGGHDGHDDFAAAEPCVQSEPQTQAGPAAMEMRTDADNTCTEGHCVGTQARRAAVEAARASWKLQQHREMLERRMQLETPSHDTAGMSGADAANVSMNGTSGTTSQSKTGGGQDTSDDMERPERNGFVAPGISIVSGCDAALRSKFCASILANIPSETRAILISLGPKEREEEPEIRQEGTDRSKENIGVSSQEVVRDSSMEAAEEQTLAVCPQAAFAPLVFKQVLPELASAPAPQGYDTSAFFRCRSVKELNNVIRVISSRREHDYIIIEGSGAGMWNPIQLARELDHEVNVKVDCLVTVVDEDTFLRDLGQKNGIEAVTDGPSSTQNTEWAESEGEQAEKSPAPDSRSTFEIRYTPMLQAAPDVKAQAVSKKDAANENDSGQRAMMLVSLIEDANVVVAVSNGTPAPVGEKTRLESVVSTLNRAATIITAPVDQVPPAAIMHTAAYDPIRSALAATWRRALIAHGNEGIAKQSKGLKDVAFVYKSTRPFHPARLYERLNDMATFDGVLRSTGRLWLATRMRAPLIWAQAGDVASVKRGTPFWASVPEEQWPKSVREKMASLPQPEDHERCGDRESELVFVGTHLDKKKLLALLESCELNDSELVFRDAWQTSLQDPFTEFVPADDEEEDGGMDRDLNARVRRLNYLSDSGALHGPESLSPQRTDKLSVDEARAHCGASLEAGRYEWNE</sequence>
<name>A0A5J4Z6M4_PORPP</name>
<evidence type="ECO:0000259" key="2">
    <source>
        <dbReference type="SMART" id="SM00833"/>
    </source>
</evidence>
<feature type="compositionally biased region" description="Basic and acidic residues" evidence="1">
    <location>
        <begin position="241"/>
        <end position="260"/>
    </location>
</feature>
<protein>
    <submittedName>
        <fullName evidence="3">Putative metal chaperone YciC</fullName>
    </submittedName>
</protein>
<reference evidence="4" key="1">
    <citation type="journal article" date="2019" name="Nat. Commun.">
        <title>Expansion of phycobilisome linker gene families in mesophilic red algae.</title>
        <authorList>
            <person name="Lee J."/>
            <person name="Kim D."/>
            <person name="Bhattacharya D."/>
            <person name="Yoon H.S."/>
        </authorList>
    </citation>
    <scope>NUCLEOTIDE SEQUENCE [LARGE SCALE GENOMIC DNA]</scope>
    <source>
        <strain evidence="4">CCMP 1328</strain>
    </source>
</reference>
<feature type="compositionally biased region" description="Polar residues" evidence="1">
    <location>
        <begin position="397"/>
        <end position="406"/>
    </location>
</feature>
<gene>
    <name evidence="3" type="ORF">FVE85_5892</name>
</gene>
<feature type="region of interest" description="Disordered" evidence="1">
    <location>
        <begin position="391"/>
        <end position="423"/>
    </location>
</feature>
<feature type="region of interest" description="Disordered" evidence="1">
    <location>
        <begin position="155"/>
        <end position="197"/>
    </location>
</feature>
<evidence type="ECO:0000313" key="3">
    <source>
        <dbReference type="EMBL" id="KAA8498307.1"/>
    </source>
</evidence>
<dbReference type="PANTHER" id="PTHR43603:SF1">
    <property type="entry name" value="ZINC-REGULATED GTPASE METALLOPROTEIN ACTIVATOR 1"/>
    <property type="match status" value="1"/>
</dbReference>
<organism evidence="3 4">
    <name type="scientific">Porphyridium purpureum</name>
    <name type="common">Red alga</name>
    <name type="synonym">Porphyridium cruentum</name>
    <dbReference type="NCBI Taxonomy" id="35688"/>
    <lineage>
        <taxon>Eukaryota</taxon>
        <taxon>Rhodophyta</taxon>
        <taxon>Bangiophyceae</taxon>
        <taxon>Porphyridiales</taxon>
        <taxon>Porphyridiaceae</taxon>
        <taxon>Porphyridium</taxon>
    </lineage>
</organism>
<dbReference type="SMART" id="SM00833">
    <property type="entry name" value="CobW_C"/>
    <property type="match status" value="1"/>
</dbReference>
<accession>A0A5J4Z6M4</accession>
<dbReference type="Gene3D" id="3.40.50.300">
    <property type="entry name" value="P-loop containing nucleotide triphosphate hydrolases"/>
    <property type="match status" value="1"/>
</dbReference>
<feature type="region of interest" description="Disordered" evidence="1">
    <location>
        <begin position="241"/>
        <end position="264"/>
    </location>
</feature>
<dbReference type="EMBL" id="VRMN01000001">
    <property type="protein sequence ID" value="KAA8498307.1"/>
    <property type="molecule type" value="Genomic_DNA"/>
</dbReference>
<dbReference type="AlphaFoldDB" id="A0A5J4Z6M4"/>
<feature type="compositionally biased region" description="Low complexity" evidence="1">
    <location>
        <begin position="173"/>
        <end position="182"/>
    </location>
</feature>
<dbReference type="InterPro" id="IPR027417">
    <property type="entry name" value="P-loop_NTPase"/>
</dbReference>
<evidence type="ECO:0000256" key="1">
    <source>
        <dbReference type="SAM" id="MobiDB-lite"/>
    </source>
</evidence>
<dbReference type="SUPFAM" id="SSF90002">
    <property type="entry name" value="Hypothetical protein YjiA, C-terminal domain"/>
    <property type="match status" value="1"/>
</dbReference>
<evidence type="ECO:0000313" key="4">
    <source>
        <dbReference type="Proteomes" id="UP000324585"/>
    </source>
</evidence>
<dbReference type="Pfam" id="PF07683">
    <property type="entry name" value="CobW_C"/>
    <property type="match status" value="1"/>
</dbReference>
<proteinExistence type="predicted"/>
<feature type="region of interest" description="Disordered" evidence="1">
    <location>
        <begin position="61"/>
        <end position="85"/>
    </location>
</feature>
<comment type="caution">
    <text evidence="3">The sequence shown here is derived from an EMBL/GenBank/DDBJ whole genome shotgun (WGS) entry which is preliminary data.</text>
</comment>
<dbReference type="PANTHER" id="PTHR43603">
    <property type="entry name" value="COBW DOMAIN-CONTAINING PROTEIN DDB_G0274527"/>
    <property type="match status" value="1"/>
</dbReference>
<dbReference type="InterPro" id="IPR011629">
    <property type="entry name" value="CobW-like_C"/>
</dbReference>
<dbReference type="OrthoDB" id="272672at2759"/>
<keyword evidence="4" id="KW-1185">Reference proteome</keyword>
<feature type="compositionally biased region" description="Basic and acidic residues" evidence="1">
    <location>
        <begin position="65"/>
        <end position="84"/>
    </location>
</feature>
<dbReference type="Proteomes" id="UP000324585">
    <property type="component" value="Unassembled WGS sequence"/>
</dbReference>
<feature type="domain" description="CobW C-terminal" evidence="2">
    <location>
        <begin position="554"/>
        <end position="673"/>
    </location>
</feature>
<dbReference type="InterPro" id="IPR051927">
    <property type="entry name" value="Zn_Chap_cDPG_Synth"/>
</dbReference>